<name>A0A2P2PHE5_RHIMU</name>
<protein>
    <submittedName>
        <fullName evidence="1">Uncharacterized protein</fullName>
    </submittedName>
</protein>
<evidence type="ECO:0000313" key="1">
    <source>
        <dbReference type="EMBL" id="MBX54170.1"/>
    </source>
</evidence>
<proteinExistence type="predicted"/>
<dbReference type="AlphaFoldDB" id="A0A2P2PHE5"/>
<reference evidence="1" key="1">
    <citation type="submission" date="2018-02" db="EMBL/GenBank/DDBJ databases">
        <title>Rhizophora mucronata_Transcriptome.</title>
        <authorList>
            <person name="Meera S.P."/>
            <person name="Sreeshan A."/>
            <person name="Augustine A."/>
        </authorList>
    </citation>
    <scope>NUCLEOTIDE SEQUENCE</scope>
    <source>
        <tissue evidence="1">Leaf</tissue>
    </source>
</reference>
<sequence length="27" mass="3062">MTMISYQLSAVHEFDHFSNLFGSPSTD</sequence>
<organism evidence="1">
    <name type="scientific">Rhizophora mucronata</name>
    <name type="common">Asiatic mangrove</name>
    <dbReference type="NCBI Taxonomy" id="61149"/>
    <lineage>
        <taxon>Eukaryota</taxon>
        <taxon>Viridiplantae</taxon>
        <taxon>Streptophyta</taxon>
        <taxon>Embryophyta</taxon>
        <taxon>Tracheophyta</taxon>
        <taxon>Spermatophyta</taxon>
        <taxon>Magnoliopsida</taxon>
        <taxon>eudicotyledons</taxon>
        <taxon>Gunneridae</taxon>
        <taxon>Pentapetalae</taxon>
        <taxon>rosids</taxon>
        <taxon>fabids</taxon>
        <taxon>Malpighiales</taxon>
        <taxon>Rhizophoraceae</taxon>
        <taxon>Rhizophora</taxon>
    </lineage>
</organism>
<dbReference type="EMBL" id="GGEC01073686">
    <property type="protein sequence ID" value="MBX54170.1"/>
    <property type="molecule type" value="Transcribed_RNA"/>
</dbReference>
<accession>A0A2P2PHE5</accession>